<organism evidence="1 2">
    <name type="scientific">Shinella curvata</name>
    <dbReference type="NCBI Taxonomy" id="1817964"/>
    <lineage>
        <taxon>Bacteria</taxon>
        <taxon>Pseudomonadati</taxon>
        <taxon>Pseudomonadota</taxon>
        <taxon>Alphaproteobacteria</taxon>
        <taxon>Hyphomicrobiales</taxon>
        <taxon>Rhizobiaceae</taxon>
        <taxon>Shinella</taxon>
    </lineage>
</organism>
<protein>
    <recommendedName>
        <fullName evidence="3">HK97 gp10 family phage protein</fullName>
    </recommendedName>
</protein>
<comment type="caution">
    <text evidence="1">The sequence shown here is derived from an EMBL/GenBank/DDBJ whole genome shotgun (WGS) entry which is preliminary data.</text>
</comment>
<dbReference type="RefSeq" id="WP_244760815.1">
    <property type="nucleotide sequence ID" value="NZ_JALJCJ010000002.1"/>
</dbReference>
<sequence>MAGPTTGIFTRSGRASQGQARFASDVDEWVLQTKKRMTAVFRLSTQKMITIAQTTVPYQDGFLRASMVVLVNQSPPPATRREEDGMGPYTQAYMQVAIANAAAGDRILAAYTMEYARRLEYGFVGTDSMGRSYNQPPVGWVRRAAAQWKAVVAESVAEAKARSPSKAQL</sequence>
<proteinExistence type="predicted"/>
<dbReference type="Proteomes" id="UP001177080">
    <property type="component" value="Unassembled WGS sequence"/>
</dbReference>
<accession>A0ABT8XHI4</accession>
<evidence type="ECO:0000313" key="2">
    <source>
        <dbReference type="Proteomes" id="UP001177080"/>
    </source>
</evidence>
<evidence type="ECO:0008006" key="3">
    <source>
        <dbReference type="Google" id="ProtNLM"/>
    </source>
</evidence>
<name>A0ABT8XHI4_9HYPH</name>
<evidence type="ECO:0000313" key="1">
    <source>
        <dbReference type="EMBL" id="MDO6123193.1"/>
    </source>
</evidence>
<reference evidence="1" key="1">
    <citation type="submission" date="2022-04" db="EMBL/GenBank/DDBJ databases">
        <title>Shinella lacus sp. nov., a novel member of the genus Shinella from water.</title>
        <authorList>
            <person name="Deng Y."/>
        </authorList>
    </citation>
    <scope>NUCLEOTIDE SEQUENCE</scope>
    <source>
        <strain evidence="1">JCM 31239</strain>
    </source>
</reference>
<dbReference type="EMBL" id="WHSC02000007">
    <property type="protein sequence ID" value="MDO6123193.1"/>
    <property type="molecule type" value="Genomic_DNA"/>
</dbReference>
<keyword evidence="2" id="KW-1185">Reference proteome</keyword>
<gene>
    <name evidence="1" type="ORF">GB928_018555</name>
</gene>